<evidence type="ECO:0000256" key="1">
    <source>
        <dbReference type="ARBA" id="ARBA00010990"/>
    </source>
</evidence>
<comment type="caution">
    <text evidence="5">The sequence shown here is derived from an EMBL/GenBank/DDBJ whole genome shotgun (WGS) entry which is preliminary data.</text>
</comment>
<dbReference type="EMBL" id="JBITLE010000003">
    <property type="protein sequence ID" value="MFI7262591.1"/>
    <property type="molecule type" value="Genomic_DNA"/>
</dbReference>
<dbReference type="GO" id="GO:0016740">
    <property type="term" value="F:transferase activity"/>
    <property type="evidence" value="ECO:0007669"/>
    <property type="project" value="UniProtKB-KW"/>
</dbReference>
<reference evidence="5 6" key="1">
    <citation type="submission" date="2024-10" db="EMBL/GenBank/DDBJ databases">
        <title>The Natural Products Discovery Center: Release of the First 8490 Sequenced Strains for Exploring Actinobacteria Biosynthetic Diversity.</title>
        <authorList>
            <person name="Kalkreuter E."/>
            <person name="Kautsar S.A."/>
            <person name="Yang D."/>
            <person name="Bader C.D."/>
            <person name="Teijaro C.N."/>
            <person name="Fluegel L."/>
            <person name="Davis C.M."/>
            <person name="Simpson J.R."/>
            <person name="Lauterbach L."/>
            <person name="Steele A.D."/>
            <person name="Gui C."/>
            <person name="Meng S."/>
            <person name="Li G."/>
            <person name="Viehrig K."/>
            <person name="Ye F."/>
            <person name="Su P."/>
            <person name="Kiefer A.F."/>
            <person name="Nichols A."/>
            <person name="Cepeda A.J."/>
            <person name="Yan W."/>
            <person name="Fan B."/>
            <person name="Jiang Y."/>
            <person name="Adhikari A."/>
            <person name="Zheng C.-J."/>
            <person name="Schuster L."/>
            <person name="Cowan T.M."/>
            <person name="Smanski M.J."/>
            <person name="Chevrette M.G."/>
            <person name="De Carvalho L.P.S."/>
            <person name="Shen B."/>
        </authorList>
    </citation>
    <scope>NUCLEOTIDE SEQUENCE [LARGE SCALE GENOMIC DNA]</scope>
    <source>
        <strain evidence="5 6">NPDC049845</strain>
    </source>
</reference>
<sequence>MNQLPVPGRDTVYVWTGRATGDQRELTRRLLRRAGSALLGRPEAGIGVERTPGGRPEVRADDGRRLPVSVSHVEGVVVVAARAGGPVGVDVERRRPLPATSLARRWYAPDEADWLAARDETGRELDFLRLWTAKEAVGKALGRGLRDGGLRRRMPPPHGGGGLWPVPGRPDARVGHPAGADELVLAVAVLGAAGPVEVVLA</sequence>
<dbReference type="InterPro" id="IPR050559">
    <property type="entry name" value="P-Pant_transferase_sf"/>
</dbReference>
<dbReference type="Proteomes" id="UP001612812">
    <property type="component" value="Unassembled WGS sequence"/>
</dbReference>
<dbReference type="RefSeq" id="WP_396768665.1">
    <property type="nucleotide sequence ID" value="NZ_JBITLA010000003.1"/>
</dbReference>
<feature type="region of interest" description="Disordered" evidence="3">
    <location>
        <begin position="147"/>
        <end position="168"/>
    </location>
</feature>
<evidence type="ECO:0000313" key="6">
    <source>
        <dbReference type="Proteomes" id="UP001612812"/>
    </source>
</evidence>
<dbReference type="InterPro" id="IPR037143">
    <property type="entry name" value="4-PPantetheinyl_Trfase_dom_sf"/>
</dbReference>
<evidence type="ECO:0000259" key="4">
    <source>
        <dbReference type="Pfam" id="PF01648"/>
    </source>
</evidence>
<gene>
    <name evidence="5" type="ORF">ACIBP4_09860</name>
</gene>
<evidence type="ECO:0000313" key="5">
    <source>
        <dbReference type="EMBL" id="MFI7262591.1"/>
    </source>
</evidence>
<name>A0ABW7ZKH6_9ACTN</name>
<organism evidence="5 6">
    <name type="scientific">Micromonospora maritima</name>
    <dbReference type="NCBI Taxonomy" id="986711"/>
    <lineage>
        <taxon>Bacteria</taxon>
        <taxon>Bacillati</taxon>
        <taxon>Actinomycetota</taxon>
        <taxon>Actinomycetes</taxon>
        <taxon>Micromonosporales</taxon>
        <taxon>Micromonosporaceae</taxon>
        <taxon>Micromonospora</taxon>
    </lineage>
</organism>
<keyword evidence="6" id="KW-1185">Reference proteome</keyword>
<dbReference type="PANTHER" id="PTHR12215">
    <property type="entry name" value="PHOSPHOPANTETHEINE TRANSFERASE"/>
    <property type="match status" value="1"/>
</dbReference>
<dbReference type="SUPFAM" id="SSF56214">
    <property type="entry name" value="4'-phosphopantetheinyl transferase"/>
    <property type="match status" value="2"/>
</dbReference>
<feature type="domain" description="4'-phosphopantetheinyl transferase" evidence="4">
    <location>
        <begin position="86"/>
        <end position="147"/>
    </location>
</feature>
<proteinExistence type="inferred from homology"/>
<accession>A0ABW7ZKH6</accession>
<protein>
    <submittedName>
        <fullName evidence="5">4'-phosphopantetheinyl transferase family protein</fullName>
    </submittedName>
</protein>
<dbReference type="PANTHER" id="PTHR12215:SF10">
    <property type="entry name" value="L-AMINOADIPATE-SEMIALDEHYDE DEHYDROGENASE-PHOSPHOPANTETHEINYL TRANSFERASE"/>
    <property type="match status" value="1"/>
</dbReference>
<keyword evidence="2 5" id="KW-0808">Transferase</keyword>
<dbReference type="Pfam" id="PF01648">
    <property type="entry name" value="ACPS"/>
    <property type="match status" value="1"/>
</dbReference>
<dbReference type="Gene3D" id="3.90.470.20">
    <property type="entry name" value="4'-phosphopantetheinyl transferase domain"/>
    <property type="match status" value="2"/>
</dbReference>
<evidence type="ECO:0000256" key="3">
    <source>
        <dbReference type="SAM" id="MobiDB-lite"/>
    </source>
</evidence>
<evidence type="ECO:0000256" key="2">
    <source>
        <dbReference type="ARBA" id="ARBA00022679"/>
    </source>
</evidence>
<comment type="similarity">
    <text evidence="1">Belongs to the P-Pant transferase superfamily. Gsp/Sfp/HetI/AcpT family.</text>
</comment>
<dbReference type="InterPro" id="IPR008278">
    <property type="entry name" value="4-PPantetheinyl_Trfase_dom"/>
</dbReference>